<gene>
    <name evidence="1" type="ORF">EgrG_000834000</name>
</gene>
<sequence>MALFSEDCTKMIPKEQCASRSQSQRRGLRPFLIWIRERTKRNRILRWLSPFHRQKKMRRGRLGVFTGD</sequence>
<evidence type="ECO:0000313" key="3">
    <source>
        <dbReference type="WBParaSite" id="EgrG_000834000"/>
    </source>
</evidence>
<evidence type="ECO:0000313" key="1">
    <source>
        <dbReference type="EMBL" id="CDS15934.1"/>
    </source>
</evidence>
<reference evidence="3" key="3">
    <citation type="submission" date="2020-10" db="UniProtKB">
        <authorList>
            <consortium name="WormBaseParasite"/>
        </authorList>
    </citation>
    <scope>IDENTIFICATION</scope>
</reference>
<protein>
    <submittedName>
        <fullName evidence="1 3">Expressed protein</fullName>
    </submittedName>
</protein>
<proteinExistence type="predicted"/>
<accession>A0A068WBY9</accession>
<evidence type="ECO:0000313" key="2">
    <source>
        <dbReference type="Proteomes" id="UP000492820"/>
    </source>
</evidence>
<name>A0A068WBY9_ECHGR</name>
<dbReference type="EMBL" id="LK028576">
    <property type="protein sequence ID" value="CDS15934.1"/>
    <property type="molecule type" value="Genomic_DNA"/>
</dbReference>
<dbReference type="WBParaSite" id="EgrG_000834000">
    <property type="protein sequence ID" value="EgrG_000834000"/>
    <property type="gene ID" value="EgrG_000834000"/>
</dbReference>
<organism evidence="1">
    <name type="scientific">Echinococcus granulosus</name>
    <name type="common">Hydatid tapeworm</name>
    <dbReference type="NCBI Taxonomy" id="6210"/>
    <lineage>
        <taxon>Eukaryota</taxon>
        <taxon>Metazoa</taxon>
        <taxon>Spiralia</taxon>
        <taxon>Lophotrochozoa</taxon>
        <taxon>Platyhelminthes</taxon>
        <taxon>Cestoda</taxon>
        <taxon>Eucestoda</taxon>
        <taxon>Cyclophyllidea</taxon>
        <taxon>Taeniidae</taxon>
        <taxon>Echinococcus</taxon>
        <taxon>Echinococcus granulosus group</taxon>
    </lineage>
</organism>
<dbReference type="Proteomes" id="UP000492820">
    <property type="component" value="Unassembled WGS sequence"/>
</dbReference>
<reference evidence="1" key="2">
    <citation type="submission" date="2014-06" db="EMBL/GenBank/DDBJ databases">
        <authorList>
            <person name="Aslett M."/>
        </authorList>
    </citation>
    <scope>NUCLEOTIDE SEQUENCE</scope>
</reference>
<reference evidence="1 2" key="1">
    <citation type="journal article" date="2013" name="Nature">
        <title>The genomes of four tapeworm species reveal adaptations to parasitism.</title>
        <authorList>
            <person name="Tsai I.J."/>
            <person name="Zarowiecki M."/>
            <person name="Holroyd N."/>
            <person name="Garciarrubio A."/>
            <person name="Sanchez-Flores A."/>
            <person name="Brooks K.L."/>
            <person name="Tracey A."/>
            <person name="Bobes R.J."/>
            <person name="Fragoso G."/>
            <person name="Sciutto E."/>
            <person name="Aslett M."/>
            <person name="Beasley H."/>
            <person name="Bennett H.M."/>
            <person name="Cai J."/>
            <person name="Camicia F."/>
            <person name="Clark R."/>
            <person name="Cucher M."/>
            <person name="De Silva N."/>
            <person name="Day T.A."/>
            <person name="Deplazes P."/>
            <person name="Estrada K."/>
            <person name="Fernandez C."/>
            <person name="Holland P.W."/>
            <person name="Hou J."/>
            <person name="Hu S."/>
            <person name="Huckvale T."/>
            <person name="Hung S.S."/>
            <person name="Kamenetzky L."/>
            <person name="Keane J.A."/>
            <person name="Kiss F."/>
            <person name="Koziol U."/>
            <person name="Lambert O."/>
            <person name="Liu K."/>
            <person name="Luo X."/>
            <person name="Luo Y."/>
            <person name="Macchiaroli N."/>
            <person name="Nichol S."/>
            <person name="Paps J."/>
            <person name="Parkinson J."/>
            <person name="Pouchkina-Stantcheva N."/>
            <person name="Riddiford N."/>
            <person name="Rosenzvit M."/>
            <person name="Salinas G."/>
            <person name="Wasmuth J.D."/>
            <person name="Zamanian M."/>
            <person name="Zheng Y."/>
            <person name="Cai X."/>
            <person name="Soberon X."/>
            <person name="Olson P.D."/>
            <person name="Laclette J.P."/>
            <person name="Brehm K."/>
            <person name="Berriman M."/>
            <person name="Garciarrubio A."/>
            <person name="Bobes R.J."/>
            <person name="Fragoso G."/>
            <person name="Sanchez-Flores A."/>
            <person name="Estrada K."/>
            <person name="Cevallos M.A."/>
            <person name="Morett E."/>
            <person name="Gonzalez V."/>
            <person name="Portillo T."/>
            <person name="Ochoa-Leyva A."/>
            <person name="Jose M.V."/>
            <person name="Sciutto E."/>
            <person name="Landa A."/>
            <person name="Jimenez L."/>
            <person name="Valdes V."/>
            <person name="Carrero J.C."/>
            <person name="Larralde C."/>
            <person name="Morales-Montor J."/>
            <person name="Limon-Lason J."/>
            <person name="Soberon X."/>
            <person name="Laclette J.P."/>
        </authorList>
    </citation>
    <scope>NUCLEOTIDE SEQUENCE [LARGE SCALE GENOMIC DNA]</scope>
</reference>
<dbReference type="AlphaFoldDB" id="A0A068WBY9"/>